<protein>
    <submittedName>
        <fullName evidence="2">Uncharacterized protein LOC104230735</fullName>
    </submittedName>
</protein>
<reference evidence="1" key="1">
    <citation type="journal article" date="2013" name="Genome Biol.">
        <title>Reference genomes and transcriptomes of Nicotiana sylvestris and Nicotiana tomentosiformis.</title>
        <authorList>
            <person name="Sierro N."/>
            <person name="Battey J.N."/>
            <person name="Ouadi S."/>
            <person name="Bovet L."/>
            <person name="Goepfert S."/>
            <person name="Bakaher N."/>
            <person name="Peitsch M.C."/>
            <person name="Ivanov N.V."/>
        </authorList>
    </citation>
    <scope>NUCLEOTIDE SEQUENCE [LARGE SCALE GENOMIC DNA]</scope>
</reference>
<dbReference type="RefSeq" id="XP_009781918.1">
    <property type="nucleotide sequence ID" value="XM_009783616.1"/>
</dbReference>
<accession>A0A1U7WTJ1</accession>
<keyword evidence="1" id="KW-1185">Reference proteome</keyword>
<name>A0A1U7WTJ1_NICSY</name>
<reference evidence="2" key="2">
    <citation type="submission" date="2025-08" db="UniProtKB">
        <authorList>
            <consortium name="RefSeq"/>
        </authorList>
    </citation>
    <scope>IDENTIFICATION</scope>
    <source>
        <tissue evidence="2">Leaf</tissue>
    </source>
</reference>
<sequence length="152" mass="17592">MCPIIFHFDTLSTQILLLPFRLKTRFHFRNFTINYLSSSASRLLLALRILEVSKAGAPAMDHCILNRVQFHRASGIILTEFKHDRNAKSYRKSNISSPIWRRQVNKQWITAFLFQVSVSAQAHASHYREARQCNETLSGSVDGDNMNWQQLV</sequence>
<evidence type="ECO:0000313" key="1">
    <source>
        <dbReference type="Proteomes" id="UP000189701"/>
    </source>
</evidence>
<proteinExistence type="predicted"/>
<dbReference type="AlphaFoldDB" id="A0A1U7WTJ1"/>
<evidence type="ECO:0000313" key="2">
    <source>
        <dbReference type="RefSeq" id="XP_009781918.1"/>
    </source>
</evidence>
<gene>
    <name evidence="2" type="primary">LOC104230735</name>
</gene>
<organism evidence="1 2">
    <name type="scientific">Nicotiana sylvestris</name>
    <name type="common">Wood tobacco</name>
    <name type="synonym">South American tobacco</name>
    <dbReference type="NCBI Taxonomy" id="4096"/>
    <lineage>
        <taxon>Eukaryota</taxon>
        <taxon>Viridiplantae</taxon>
        <taxon>Streptophyta</taxon>
        <taxon>Embryophyta</taxon>
        <taxon>Tracheophyta</taxon>
        <taxon>Spermatophyta</taxon>
        <taxon>Magnoliopsida</taxon>
        <taxon>eudicotyledons</taxon>
        <taxon>Gunneridae</taxon>
        <taxon>Pentapetalae</taxon>
        <taxon>asterids</taxon>
        <taxon>lamiids</taxon>
        <taxon>Solanales</taxon>
        <taxon>Solanaceae</taxon>
        <taxon>Nicotianoideae</taxon>
        <taxon>Nicotianeae</taxon>
        <taxon>Nicotiana</taxon>
    </lineage>
</organism>
<dbReference type="Proteomes" id="UP000189701">
    <property type="component" value="Unplaced"/>
</dbReference>